<feature type="transmembrane region" description="Helical" evidence="10">
    <location>
        <begin position="699"/>
        <end position="726"/>
    </location>
</feature>
<evidence type="ECO:0000259" key="11">
    <source>
        <dbReference type="SMART" id="SM00831"/>
    </source>
</evidence>
<dbReference type="NCBIfam" id="TIGR01494">
    <property type="entry name" value="ATPase_P-type"/>
    <property type="match status" value="1"/>
</dbReference>
<evidence type="ECO:0000256" key="2">
    <source>
        <dbReference type="ARBA" id="ARBA00004141"/>
    </source>
</evidence>
<dbReference type="SUPFAM" id="SSF56784">
    <property type="entry name" value="HAD-like"/>
    <property type="match status" value="1"/>
</dbReference>
<dbReference type="InterPro" id="IPR036412">
    <property type="entry name" value="HAD-like_sf"/>
</dbReference>
<dbReference type="FunFam" id="2.70.150.10:FF:000004">
    <property type="entry name" value="Plasma membrane ATPase"/>
    <property type="match status" value="1"/>
</dbReference>
<feature type="transmembrane region" description="Helical" evidence="10">
    <location>
        <begin position="122"/>
        <end position="139"/>
    </location>
</feature>
<dbReference type="EMBL" id="PKSL01000142">
    <property type="protein sequence ID" value="POW02415.1"/>
    <property type="molecule type" value="Genomic_DNA"/>
</dbReference>
<dbReference type="SFLD" id="SFLDS00003">
    <property type="entry name" value="Haloacid_Dehalogenase"/>
    <property type="match status" value="1"/>
</dbReference>
<dbReference type="InterPro" id="IPR044492">
    <property type="entry name" value="P_typ_ATPase_HD_dom"/>
</dbReference>
<evidence type="ECO:0000313" key="12">
    <source>
        <dbReference type="EMBL" id="POW02415.1"/>
    </source>
</evidence>
<gene>
    <name evidence="12" type="ORF">PSTT_11775</name>
</gene>
<dbReference type="Proteomes" id="UP000239156">
    <property type="component" value="Unassembled WGS sequence"/>
</dbReference>
<evidence type="ECO:0000256" key="8">
    <source>
        <dbReference type="ARBA" id="ARBA00022989"/>
    </source>
</evidence>
<dbReference type="FunFam" id="3.40.1110.10:FF:000005">
    <property type="entry name" value="Plasma membrane ATPase"/>
    <property type="match status" value="1"/>
</dbReference>
<evidence type="ECO:0000256" key="3">
    <source>
        <dbReference type="ARBA" id="ARBA00008804"/>
    </source>
</evidence>
<dbReference type="Pfam" id="PF00702">
    <property type="entry name" value="Hydrolase"/>
    <property type="match status" value="1"/>
</dbReference>
<dbReference type="AlphaFoldDB" id="A0A2S4UYZ2"/>
<keyword evidence="6 10" id="KW-0067">ATP-binding</keyword>
<protein>
    <recommendedName>
        <fullName evidence="10">Plasma membrane ATPase</fullName>
        <ecNumber evidence="10">7.1.2.1</ecNumber>
    </recommendedName>
</protein>
<evidence type="ECO:0000256" key="7">
    <source>
        <dbReference type="ARBA" id="ARBA00022967"/>
    </source>
</evidence>
<dbReference type="SUPFAM" id="SSF81665">
    <property type="entry name" value="Calcium ATPase, transmembrane domain M"/>
    <property type="match status" value="2"/>
</dbReference>
<dbReference type="VEuPathDB" id="FungiDB:PSHT_07469"/>
<keyword evidence="10" id="KW-0375">Hydrogen ion transport</keyword>
<dbReference type="InterPro" id="IPR023214">
    <property type="entry name" value="HAD_sf"/>
</dbReference>
<comment type="function">
    <text evidence="1">The plasma membrane ATPase of plants and fungi is a hydrogen ion pump. The proton gradient it generates drives the active transport of nutrients by H(+)-symport. The resulting external acidification and/or internal alkinization may mediate growth responses.</text>
</comment>
<dbReference type="PANTHER" id="PTHR42861">
    <property type="entry name" value="CALCIUM-TRANSPORTING ATPASE"/>
    <property type="match status" value="1"/>
</dbReference>
<feature type="transmembrane region" description="Helical" evidence="10">
    <location>
        <begin position="87"/>
        <end position="110"/>
    </location>
</feature>
<comment type="caution">
    <text evidence="12">The sequence shown here is derived from an EMBL/GenBank/DDBJ whole genome shotgun (WGS) entry which is preliminary data.</text>
</comment>
<keyword evidence="10" id="KW-0813">Transport</keyword>
<dbReference type="Gene3D" id="2.70.150.10">
    <property type="entry name" value="Calcium-transporting ATPase, cytoplasmic transduction domain A"/>
    <property type="match status" value="1"/>
</dbReference>
<comment type="caution">
    <text evidence="10">Lacks conserved residue(s) required for the propagation of feature annotation.</text>
</comment>
<dbReference type="InterPro" id="IPR023298">
    <property type="entry name" value="ATPase_P-typ_TM_dom_sf"/>
</dbReference>
<dbReference type="GO" id="GO:0120029">
    <property type="term" value="P:proton export across plasma membrane"/>
    <property type="evidence" value="ECO:0007669"/>
    <property type="project" value="UniProtKB-UniRule"/>
</dbReference>
<dbReference type="CDD" id="cd02076">
    <property type="entry name" value="P-type_ATPase_H"/>
    <property type="match status" value="1"/>
</dbReference>
<evidence type="ECO:0000256" key="1">
    <source>
        <dbReference type="ARBA" id="ARBA00003417"/>
    </source>
</evidence>
<dbReference type="EC" id="7.1.2.1" evidence="10"/>
<keyword evidence="5 10" id="KW-0547">Nucleotide-binding</keyword>
<keyword evidence="13" id="KW-1185">Reference proteome</keyword>
<dbReference type="Gene3D" id="3.40.50.1000">
    <property type="entry name" value="HAD superfamily/HAD-like"/>
    <property type="match status" value="1"/>
</dbReference>
<feature type="transmembrane region" description="Helical" evidence="10">
    <location>
        <begin position="746"/>
        <end position="764"/>
    </location>
</feature>
<keyword evidence="10" id="KW-0460">Magnesium</keyword>
<dbReference type="InterPro" id="IPR008250">
    <property type="entry name" value="ATPase_P-typ_transduc_dom_A_sf"/>
</dbReference>
<dbReference type="InterPro" id="IPR059000">
    <property type="entry name" value="ATPase_P-type_domA"/>
</dbReference>
<name>A0A2S4UYZ2_9BASI</name>
<dbReference type="GO" id="GO:0016887">
    <property type="term" value="F:ATP hydrolysis activity"/>
    <property type="evidence" value="ECO:0007669"/>
    <property type="project" value="InterPro"/>
</dbReference>
<dbReference type="Gene3D" id="1.20.1110.10">
    <property type="entry name" value="Calcium-transporting ATPase, transmembrane domain"/>
    <property type="match status" value="3"/>
</dbReference>
<evidence type="ECO:0000256" key="5">
    <source>
        <dbReference type="ARBA" id="ARBA00022741"/>
    </source>
</evidence>
<dbReference type="GO" id="GO:0008553">
    <property type="term" value="F:P-type proton-exporting transporter activity"/>
    <property type="evidence" value="ECO:0007669"/>
    <property type="project" value="UniProtKB-UniRule"/>
</dbReference>
<sequence>MSRSKKNFDKTFEDENKATNALVDIGTIQLTAEDLYDKDKVDLEQVHLEDVWKLLQTTEEGLTEAEVQRRLEIFGPNKLESTEVNPLFLFLSFMWNPLSWVMEGAAIVAIGLSNGQGRPPDWQDFLGIVLLLFIVKRRYWILRRAIAGNAVKALMDSLAPKAKVRRAGQWSEIDSADLVPGDIVAFKIGDVVPSDCRLYDAINVSIDQAALTGESLPSTKHVGDQCFSGSTCKQGEAEGVVIATGPNTFFGRAATLVGADNDSTGHMQAVLAKIGTFCLVSIGIFVVLEIIILYGAFRYQYRRGIDNILVLLIGGIPIAMPTVLSVTLAVGAQQLAKYKAIVTRITAIEELAGVTILCSDKTGTLTTNKLTIDKSTVKTYADFGADEVCVLAAYASRTENQDAIDTCVVGNVGTEVARRGIQLLDFKPFNPVDKRTEITYIDTASGQMRRVTKGMTGVIIDLCTHNKTEALENRLENDVEEFARRGLRALAVAYEDVPNAQVDGPGSGFELIGLLSIFDPPRDDTKQTIDDAQLLGVKVKMVTGDQLAIAKETGRRLGMGDHMYPSKVLKDGPEPGGKFATLDEMILDADGFAGVFPEHKYEIVKRLQGLGHLCAMTGDGANDAPALARANVGIAVEGATDAAEVPLISSLLNPVSPPSFTPSVNPVSSSNVCETTRSTHVPSPSVLSQSPDHWDLTEIFTYAMGYGICLALSTIVLLAVIIHTSFFEDRFGTEALKNQNDPRVHMIIYLQVAIISQALIFVTRSHGWFFMERPSAALFGAFIIAQLISSIIAAYGNWKFTDVEGISATWIVIKMFKPPVANNKPIPANQLQRTPSRAASINESLYSNRASFIQRGANRNSVLRGRVHADERELRRFSSAQAVSSGAALNRA</sequence>
<reference evidence="12" key="1">
    <citation type="submission" date="2017-12" db="EMBL/GenBank/DDBJ databases">
        <title>Gene loss provides genomic basis for host adaptation in cereal stripe rust fungi.</title>
        <authorList>
            <person name="Xia C."/>
        </authorList>
    </citation>
    <scope>NUCLEOTIDE SEQUENCE [LARGE SCALE GENOMIC DNA]</scope>
    <source>
        <strain evidence="12">93-210</strain>
    </source>
</reference>
<dbReference type="InterPro" id="IPR018303">
    <property type="entry name" value="ATPase_P-typ_P_site"/>
</dbReference>
<dbReference type="SUPFAM" id="SSF81653">
    <property type="entry name" value="Calcium ATPase, transduction domain A"/>
    <property type="match status" value="1"/>
</dbReference>
<evidence type="ECO:0000256" key="6">
    <source>
        <dbReference type="ARBA" id="ARBA00022840"/>
    </source>
</evidence>
<dbReference type="Pfam" id="PF00122">
    <property type="entry name" value="E1-E2_ATPase"/>
    <property type="match status" value="1"/>
</dbReference>
<dbReference type="InterPro" id="IPR006534">
    <property type="entry name" value="P-type_ATPase_IIIA"/>
</dbReference>
<feature type="transmembrane region" description="Helical" evidence="10">
    <location>
        <begin position="274"/>
        <end position="296"/>
    </location>
</feature>
<feature type="domain" description="Cation-transporting P-type ATPase N-terminal" evidence="11">
    <location>
        <begin position="42"/>
        <end position="114"/>
    </location>
</feature>
<dbReference type="SFLD" id="SFLDF00027">
    <property type="entry name" value="p-type_atpase"/>
    <property type="match status" value="1"/>
</dbReference>
<keyword evidence="4 10" id="KW-0812">Transmembrane</keyword>
<comment type="subcellular location">
    <subcellularLocation>
        <location evidence="10">Cell membrane</location>
        <topology evidence="10">Multi-pass membrane protein</topology>
    </subcellularLocation>
    <subcellularLocation>
        <location evidence="2">Membrane</location>
        <topology evidence="2">Multi-pass membrane protein</topology>
    </subcellularLocation>
</comment>
<comment type="similarity">
    <text evidence="3 10">Belongs to the cation transport ATPase (P-type) (TC 3.A.3) family. Type IIIA subfamily.</text>
</comment>
<dbReference type="Pfam" id="PF00690">
    <property type="entry name" value="Cation_ATPase_N"/>
    <property type="match status" value="1"/>
</dbReference>
<comment type="catalytic activity">
    <reaction evidence="10">
        <text>ATP + H2O + H(+)(in) = ADP + phosphate + 2 H(+)(out)</text>
        <dbReference type="Rhea" id="RHEA:20852"/>
        <dbReference type="ChEBI" id="CHEBI:15377"/>
        <dbReference type="ChEBI" id="CHEBI:15378"/>
        <dbReference type="ChEBI" id="CHEBI:30616"/>
        <dbReference type="ChEBI" id="CHEBI:43474"/>
        <dbReference type="ChEBI" id="CHEBI:456216"/>
        <dbReference type="EC" id="7.1.2.1"/>
    </reaction>
</comment>
<keyword evidence="9 10" id="KW-0472">Membrane</keyword>
<proteinExistence type="inferred from homology"/>
<dbReference type="SFLD" id="SFLDG00002">
    <property type="entry name" value="C1.7:_P-type_atpase_like"/>
    <property type="match status" value="1"/>
</dbReference>
<keyword evidence="7 10" id="KW-1278">Translocase</keyword>
<dbReference type="InterPro" id="IPR004014">
    <property type="entry name" value="ATPase_P-typ_cation-transptr_N"/>
</dbReference>
<feature type="transmembrane region" description="Helical" evidence="10">
    <location>
        <begin position="776"/>
        <end position="798"/>
    </location>
</feature>
<dbReference type="SMART" id="SM00831">
    <property type="entry name" value="Cation_ATPase_N"/>
    <property type="match status" value="1"/>
</dbReference>
<dbReference type="InterPro" id="IPR023299">
    <property type="entry name" value="ATPase_P-typ_cyto_dom_N"/>
</dbReference>
<evidence type="ECO:0000256" key="10">
    <source>
        <dbReference type="RuleBase" id="RU362083"/>
    </source>
</evidence>
<evidence type="ECO:0000256" key="4">
    <source>
        <dbReference type="ARBA" id="ARBA00022692"/>
    </source>
</evidence>
<dbReference type="PRINTS" id="PR00120">
    <property type="entry name" value="HATPASE"/>
</dbReference>
<dbReference type="NCBIfam" id="TIGR01647">
    <property type="entry name" value="ATPase-IIIA_H"/>
    <property type="match status" value="1"/>
</dbReference>
<dbReference type="Gene3D" id="3.40.1110.10">
    <property type="entry name" value="Calcium-transporting ATPase, cytoplasmic domain N"/>
    <property type="match status" value="1"/>
</dbReference>
<organism evidence="12 13">
    <name type="scientific">Puccinia striiformis</name>
    <dbReference type="NCBI Taxonomy" id="27350"/>
    <lineage>
        <taxon>Eukaryota</taxon>
        <taxon>Fungi</taxon>
        <taxon>Dikarya</taxon>
        <taxon>Basidiomycota</taxon>
        <taxon>Pucciniomycotina</taxon>
        <taxon>Pucciniomycetes</taxon>
        <taxon>Pucciniales</taxon>
        <taxon>Pucciniaceae</taxon>
        <taxon>Puccinia</taxon>
    </lineage>
</organism>
<evidence type="ECO:0000313" key="13">
    <source>
        <dbReference type="Proteomes" id="UP000239156"/>
    </source>
</evidence>
<dbReference type="PROSITE" id="PS00154">
    <property type="entry name" value="ATPASE_E1_E2"/>
    <property type="match status" value="1"/>
</dbReference>
<accession>A0A2S4UYZ2</accession>
<dbReference type="PRINTS" id="PR00119">
    <property type="entry name" value="CATATPASE"/>
</dbReference>
<dbReference type="GO" id="GO:0005886">
    <property type="term" value="C:plasma membrane"/>
    <property type="evidence" value="ECO:0007669"/>
    <property type="project" value="UniProtKB-SubCell"/>
</dbReference>
<dbReference type="VEuPathDB" id="FungiDB:PSTT_11775"/>
<feature type="transmembrane region" description="Helical" evidence="10">
    <location>
        <begin position="308"/>
        <end position="330"/>
    </location>
</feature>
<dbReference type="FunFam" id="3.40.50.1000:FF:000268">
    <property type="entry name" value="ATPase 4 plasma membrane-type"/>
    <property type="match status" value="1"/>
</dbReference>
<dbReference type="InterPro" id="IPR001757">
    <property type="entry name" value="P_typ_ATPase"/>
</dbReference>
<keyword evidence="10" id="KW-0406">Ion transport</keyword>
<dbReference type="GO" id="GO:0005524">
    <property type="term" value="F:ATP binding"/>
    <property type="evidence" value="ECO:0007669"/>
    <property type="project" value="UniProtKB-UniRule"/>
</dbReference>
<keyword evidence="8 10" id="KW-1133">Transmembrane helix</keyword>
<evidence type="ECO:0000256" key="9">
    <source>
        <dbReference type="ARBA" id="ARBA00023136"/>
    </source>
</evidence>